<dbReference type="AlphaFoldDB" id="A0A6M5Y4E9"/>
<keyword evidence="3" id="KW-1185">Reference proteome</keyword>
<gene>
    <name evidence="2" type="ORF">HNV11_02330</name>
</gene>
<dbReference type="EMBL" id="CP053435">
    <property type="protein sequence ID" value="QJW88294.1"/>
    <property type="molecule type" value="Genomic_DNA"/>
</dbReference>
<organism evidence="2 3">
    <name type="scientific">Spirosoma taeanense</name>
    <dbReference type="NCBI Taxonomy" id="2735870"/>
    <lineage>
        <taxon>Bacteria</taxon>
        <taxon>Pseudomonadati</taxon>
        <taxon>Bacteroidota</taxon>
        <taxon>Cytophagia</taxon>
        <taxon>Cytophagales</taxon>
        <taxon>Cytophagaceae</taxon>
        <taxon>Spirosoma</taxon>
    </lineage>
</organism>
<protein>
    <recommendedName>
        <fullName evidence="4">DUF3108 domain-containing protein</fullName>
    </recommendedName>
</protein>
<feature type="chain" id="PRO_5026939461" description="DUF3108 domain-containing protein" evidence="1">
    <location>
        <begin position="26"/>
        <end position="204"/>
    </location>
</feature>
<dbReference type="InterPro" id="IPR045767">
    <property type="entry name" value="DUF6134"/>
</dbReference>
<accession>A0A6M5Y4E9</accession>
<evidence type="ECO:0008006" key="4">
    <source>
        <dbReference type="Google" id="ProtNLM"/>
    </source>
</evidence>
<dbReference type="RefSeq" id="WP_171738127.1">
    <property type="nucleotide sequence ID" value="NZ_CP053435.1"/>
</dbReference>
<dbReference type="Pfam" id="PF19630">
    <property type="entry name" value="DUF6134"/>
    <property type="match status" value="1"/>
</dbReference>
<evidence type="ECO:0000313" key="3">
    <source>
        <dbReference type="Proteomes" id="UP000502756"/>
    </source>
</evidence>
<sequence>MKAVLAGILCGLGSVSLAQSSGQSAAETHHYAIEIAGIRVGTMTAVRQPLADNRSTYTLISDVKVKLLVYTVTVYYKANTHFEGKKLIFSTVEAHTNRGNYASRTEWKGDHYVISADQYKYKRQATERNPIDYVLSSLYFTEPIGRSKVFSEYFGDYFQLSQTQAGTYRALLGDREDEYVYERGRLVKVIKHNAIKNFVLRLLD</sequence>
<proteinExistence type="predicted"/>
<dbReference type="KEGG" id="stae:HNV11_02330"/>
<dbReference type="Proteomes" id="UP000502756">
    <property type="component" value="Chromosome"/>
</dbReference>
<feature type="signal peptide" evidence="1">
    <location>
        <begin position="1"/>
        <end position="25"/>
    </location>
</feature>
<reference evidence="2 3" key="1">
    <citation type="submission" date="2020-05" db="EMBL/GenBank/DDBJ databases">
        <title>Genome sequencing of Spirosoma sp. TS118.</title>
        <authorList>
            <person name="Lee J.-H."/>
            <person name="Jeong S."/>
            <person name="Zhao L."/>
            <person name="Jung J.-H."/>
            <person name="Kim M.-K."/>
            <person name="Lim S."/>
        </authorList>
    </citation>
    <scope>NUCLEOTIDE SEQUENCE [LARGE SCALE GENOMIC DNA]</scope>
    <source>
        <strain evidence="2 3">TS118</strain>
    </source>
</reference>
<keyword evidence="1" id="KW-0732">Signal</keyword>
<evidence type="ECO:0000313" key="2">
    <source>
        <dbReference type="EMBL" id="QJW88294.1"/>
    </source>
</evidence>
<evidence type="ECO:0000256" key="1">
    <source>
        <dbReference type="SAM" id="SignalP"/>
    </source>
</evidence>
<name>A0A6M5Y4E9_9BACT</name>